<dbReference type="AlphaFoldDB" id="A0A0M9BJT8"/>
<keyword evidence="3" id="KW-1185">Reference proteome</keyword>
<keyword evidence="1" id="KW-0812">Transmembrane</keyword>
<dbReference type="PATRIC" id="fig|1705561.3.peg.5735"/>
<evidence type="ECO:0000256" key="1">
    <source>
        <dbReference type="SAM" id="Phobius"/>
    </source>
</evidence>
<evidence type="ECO:0000313" key="2">
    <source>
        <dbReference type="EMBL" id="KOY13409.1"/>
    </source>
</evidence>
<feature type="transmembrane region" description="Helical" evidence="1">
    <location>
        <begin position="6"/>
        <end position="27"/>
    </location>
</feature>
<dbReference type="EMBL" id="LITU01000081">
    <property type="protein sequence ID" value="KOY13409.1"/>
    <property type="molecule type" value="Genomic_DNA"/>
</dbReference>
<name>A0A0M9BJT8_9BACL</name>
<feature type="transmembrane region" description="Helical" evidence="1">
    <location>
        <begin position="39"/>
        <end position="59"/>
    </location>
</feature>
<comment type="caution">
    <text evidence="2">The sequence shown here is derived from an EMBL/GenBank/DDBJ whole genome shotgun (WGS) entry which is preliminary data.</text>
</comment>
<organism evidence="2 3">
    <name type="scientific">Paenibacillus xylanivorans</name>
    <dbReference type="NCBI Taxonomy" id="1705561"/>
    <lineage>
        <taxon>Bacteria</taxon>
        <taxon>Bacillati</taxon>
        <taxon>Bacillota</taxon>
        <taxon>Bacilli</taxon>
        <taxon>Bacillales</taxon>
        <taxon>Paenibacillaceae</taxon>
        <taxon>Paenibacillus</taxon>
    </lineage>
</organism>
<keyword evidence="1" id="KW-0472">Membrane</keyword>
<proteinExistence type="predicted"/>
<feature type="transmembrane region" description="Helical" evidence="1">
    <location>
        <begin position="65"/>
        <end position="82"/>
    </location>
</feature>
<gene>
    <name evidence="2" type="ORF">AMS66_27260</name>
</gene>
<sequence length="101" mass="11993">MFLEMLLVLIAILGMGAFYCLIAYFLIRLISRKAFKRTLTKYEAIEIMVWAAMVFFAIVMIKNQSWNIFLPIVLLMITMNNLRRSNRKYREMSKEMNKEGL</sequence>
<keyword evidence="1" id="KW-1133">Transmembrane helix</keyword>
<reference evidence="2 3" key="1">
    <citation type="submission" date="2015-08" db="EMBL/GenBank/DDBJ databases">
        <title>Draft genome sequence of cellulolytic and xylanolytic Paenibacillus sp. A59, isolated from a decaying forest soil from Patagonia, Argentina.</title>
        <authorList>
            <person name="Ghio S."/>
            <person name="Caceres A.M."/>
            <person name="Talia P."/>
            <person name="Grasso D."/>
            <person name="Campos E."/>
        </authorList>
    </citation>
    <scope>NUCLEOTIDE SEQUENCE [LARGE SCALE GENOMIC DNA]</scope>
    <source>
        <strain evidence="2 3">A59</strain>
    </source>
</reference>
<dbReference type="Proteomes" id="UP000037688">
    <property type="component" value="Unassembled WGS sequence"/>
</dbReference>
<protein>
    <submittedName>
        <fullName evidence="2">Uncharacterized protein</fullName>
    </submittedName>
</protein>
<evidence type="ECO:0000313" key="3">
    <source>
        <dbReference type="Proteomes" id="UP000037688"/>
    </source>
</evidence>
<accession>A0A0M9BJT8</accession>